<keyword evidence="3" id="KW-1185">Reference proteome</keyword>
<dbReference type="SUPFAM" id="SSF56112">
    <property type="entry name" value="Protein kinase-like (PK-like)"/>
    <property type="match status" value="1"/>
</dbReference>
<evidence type="ECO:0000313" key="2">
    <source>
        <dbReference type="EMBL" id="KAA1394279.1"/>
    </source>
</evidence>
<dbReference type="Proteomes" id="UP000380867">
    <property type="component" value="Unassembled WGS sequence"/>
</dbReference>
<dbReference type="InterPro" id="IPR011009">
    <property type="entry name" value="Kinase-like_dom_sf"/>
</dbReference>
<dbReference type="EMBL" id="SDPQ02000004">
    <property type="protein sequence ID" value="KAA1394279.1"/>
    <property type="molecule type" value="Genomic_DNA"/>
</dbReference>
<comment type="caution">
    <text evidence="2">The sequence shown here is derived from an EMBL/GenBank/DDBJ whole genome shotgun (WGS) entry which is preliminary data.</text>
</comment>
<reference evidence="2" key="1">
    <citation type="submission" date="2019-09" db="EMBL/GenBank/DDBJ databases">
        <authorList>
            <person name="Li J."/>
        </authorList>
    </citation>
    <scope>NUCLEOTIDE SEQUENCE [LARGE SCALE GENOMIC DNA]</scope>
    <source>
        <strain evidence="2">JCM 14732</strain>
    </source>
</reference>
<gene>
    <name evidence="2" type="ORF">ESP70_018935</name>
</gene>
<dbReference type="Gene3D" id="3.30.200.20">
    <property type="entry name" value="Phosphorylase Kinase, domain 1"/>
    <property type="match status" value="1"/>
</dbReference>
<name>A0A5M4FAK7_9ACTN</name>
<proteinExistence type="predicted"/>
<dbReference type="CDD" id="cd05154">
    <property type="entry name" value="ACAD10_11_N-like"/>
    <property type="match status" value="1"/>
</dbReference>
<dbReference type="GO" id="GO:0016740">
    <property type="term" value="F:transferase activity"/>
    <property type="evidence" value="ECO:0007669"/>
    <property type="project" value="UniProtKB-KW"/>
</dbReference>
<dbReference type="AlphaFoldDB" id="A0A5M4FAK7"/>
<protein>
    <submittedName>
        <fullName evidence="2">Phosphotransferase family protein</fullName>
    </submittedName>
</protein>
<organism evidence="2 3">
    <name type="scientific">Aeromicrobium ginsengisoli</name>
    <dbReference type="NCBI Taxonomy" id="363867"/>
    <lineage>
        <taxon>Bacteria</taxon>
        <taxon>Bacillati</taxon>
        <taxon>Actinomycetota</taxon>
        <taxon>Actinomycetes</taxon>
        <taxon>Propionibacteriales</taxon>
        <taxon>Nocardioidaceae</taxon>
        <taxon>Aeromicrobium</taxon>
    </lineage>
</organism>
<dbReference type="InterPro" id="IPR051678">
    <property type="entry name" value="AGP_Transferase"/>
</dbReference>
<dbReference type="Gene3D" id="3.90.1200.10">
    <property type="match status" value="1"/>
</dbReference>
<dbReference type="PANTHER" id="PTHR21310:SF40">
    <property type="entry name" value="AMINOGLYCOSIDE PHOSPHOTRANSFERASE DOMAIN-CONTAINING PROTEIN-RELATED"/>
    <property type="match status" value="1"/>
</dbReference>
<dbReference type="InterPro" id="IPR041726">
    <property type="entry name" value="ACAD10_11_N"/>
</dbReference>
<dbReference type="InterPro" id="IPR002575">
    <property type="entry name" value="Aminoglycoside_PTrfase"/>
</dbReference>
<dbReference type="RefSeq" id="WP_149690889.1">
    <property type="nucleotide sequence ID" value="NZ_SDPQ02000004.1"/>
</dbReference>
<accession>A0A5M4FAK7</accession>
<feature type="domain" description="Aminoglycoside phosphotransferase" evidence="1">
    <location>
        <begin position="32"/>
        <end position="263"/>
    </location>
</feature>
<dbReference type="Pfam" id="PF01636">
    <property type="entry name" value="APH"/>
    <property type="match status" value="1"/>
</dbReference>
<dbReference type="PANTHER" id="PTHR21310">
    <property type="entry name" value="AMINOGLYCOSIDE PHOSPHOTRANSFERASE-RELATED-RELATED"/>
    <property type="match status" value="1"/>
</dbReference>
<dbReference type="OrthoDB" id="3806873at2"/>
<evidence type="ECO:0000259" key="1">
    <source>
        <dbReference type="Pfam" id="PF01636"/>
    </source>
</evidence>
<sequence length="351" mass="37564">MTAEASAPSIDVTALGPWLDEAGLPGAGDELTITPLTGGASNEVYRLERGGAAVVLRRPPAHAVEERSATMMREARVLGALADTAVPHARLLGSCEDASVIGSAFYVMELVDGWSPMSAGSRGPVPFDTDHEARAGLGREIVRGIAELASVDWRAAGLEGFGRPDGFHDRQVPRWTSFLDKVAFRDIPGLDAAGRWLTTHRPRTWEPGIIHGDYSFANVMFGHGTPPRLAAIVDWEMATIGDPLLDLGWLLMRWPSPDGPRPTGSFDMDGMPTPAEVLDLYSTVSGRPVDEIDYYLTLACFKNAIVLEAGFAQYMKGDADNPKMALFGDMVLEMAELAARVSAGSSLPSAG</sequence>
<evidence type="ECO:0000313" key="3">
    <source>
        <dbReference type="Proteomes" id="UP000380867"/>
    </source>
</evidence>